<dbReference type="Proteomes" id="UP001159428">
    <property type="component" value="Unassembled WGS sequence"/>
</dbReference>
<evidence type="ECO:0000259" key="1">
    <source>
        <dbReference type="PROSITE" id="PS00028"/>
    </source>
</evidence>
<dbReference type="EMBL" id="CALNXJ010000007">
    <property type="protein sequence ID" value="CAH3044696.1"/>
    <property type="molecule type" value="Genomic_DNA"/>
</dbReference>
<gene>
    <name evidence="2" type="ORF">PMEA_00031332</name>
</gene>
<accession>A0AAU9W2X5</accession>
<dbReference type="PROSITE" id="PS00028">
    <property type="entry name" value="ZINC_FINGER_C2H2_1"/>
    <property type="match status" value="1"/>
</dbReference>
<reference evidence="2 3" key="1">
    <citation type="submission" date="2022-05" db="EMBL/GenBank/DDBJ databases">
        <authorList>
            <consortium name="Genoscope - CEA"/>
            <person name="William W."/>
        </authorList>
    </citation>
    <scope>NUCLEOTIDE SEQUENCE [LARGE SCALE GENOMIC DNA]</scope>
</reference>
<protein>
    <recommendedName>
        <fullName evidence="1">C2H2-type domain-containing protein</fullName>
    </recommendedName>
</protein>
<keyword evidence="3" id="KW-1185">Reference proteome</keyword>
<dbReference type="PANTHER" id="PTHR33845">
    <property type="entry name" value="C2H2-TYPE DOMAIN-CONTAINING PROTEIN"/>
    <property type="match status" value="1"/>
</dbReference>
<comment type="caution">
    <text evidence="2">The sequence shown here is derived from an EMBL/GenBank/DDBJ whole genome shotgun (WGS) entry which is preliminary data.</text>
</comment>
<sequence>MVKDNKIPGISLLNNFQSTDKSRIRVRRAYDIGPGCLLKYCDLQVTPQSDTNLKVIVPFGELTKEKVIVGGSSKTSADIYSCQERGCVLTFRSQQEADAHMDTGKHKNELESESLYDTICKKWAT</sequence>
<dbReference type="AlphaFoldDB" id="A0AAU9W2X5"/>
<dbReference type="PANTHER" id="PTHR33845:SF1">
    <property type="entry name" value="C2H2-TYPE DOMAIN-CONTAINING PROTEIN"/>
    <property type="match status" value="1"/>
</dbReference>
<evidence type="ECO:0000313" key="2">
    <source>
        <dbReference type="EMBL" id="CAH3044696.1"/>
    </source>
</evidence>
<organism evidence="2 3">
    <name type="scientific">Pocillopora meandrina</name>
    <dbReference type="NCBI Taxonomy" id="46732"/>
    <lineage>
        <taxon>Eukaryota</taxon>
        <taxon>Metazoa</taxon>
        <taxon>Cnidaria</taxon>
        <taxon>Anthozoa</taxon>
        <taxon>Hexacorallia</taxon>
        <taxon>Scleractinia</taxon>
        <taxon>Astrocoeniina</taxon>
        <taxon>Pocilloporidae</taxon>
        <taxon>Pocillopora</taxon>
    </lineage>
</organism>
<evidence type="ECO:0000313" key="3">
    <source>
        <dbReference type="Proteomes" id="UP001159428"/>
    </source>
</evidence>
<name>A0AAU9W2X5_9CNID</name>
<feature type="domain" description="C2H2-type" evidence="1">
    <location>
        <begin position="82"/>
        <end position="106"/>
    </location>
</feature>
<dbReference type="InterPro" id="IPR013087">
    <property type="entry name" value="Znf_C2H2_type"/>
</dbReference>
<proteinExistence type="predicted"/>